<evidence type="ECO:0000256" key="2">
    <source>
        <dbReference type="ARBA" id="ARBA00004613"/>
    </source>
</evidence>
<evidence type="ECO:0000256" key="1">
    <source>
        <dbReference type="ARBA" id="ARBA00001973"/>
    </source>
</evidence>
<keyword evidence="7" id="KW-0119">Carbohydrate metabolism</keyword>
<evidence type="ECO:0000259" key="13">
    <source>
        <dbReference type="Pfam" id="PF03443"/>
    </source>
</evidence>
<dbReference type="PANTHER" id="PTHR33353:SF34">
    <property type="entry name" value="ENDO-BETA-1,4-GLUCANASE D"/>
    <property type="match status" value="1"/>
</dbReference>
<dbReference type="Proteomes" id="UP000770015">
    <property type="component" value="Unassembled WGS sequence"/>
</dbReference>
<keyword evidence="6" id="KW-1015">Disulfide bond</keyword>
<evidence type="ECO:0000256" key="5">
    <source>
        <dbReference type="ARBA" id="ARBA00023001"/>
    </source>
</evidence>
<feature type="chain" id="PRO_5040401990" description="lytic cellulose monooxygenase (C4-dehydrogenating)" evidence="12">
    <location>
        <begin position="20"/>
        <end position="320"/>
    </location>
</feature>
<comment type="caution">
    <text evidence="14">The sequence shown here is derived from an EMBL/GenBank/DDBJ whole genome shotgun (WGS) entry which is preliminary data.</text>
</comment>
<evidence type="ECO:0000256" key="6">
    <source>
        <dbReference type="ARBA" id="ARBA00023157"/>
    </source>
</evidence>
<dbReference type="EMBL" id="JAGSXJ010000018">
    <property type="protein sequence ID" value="KAH6682210.1"/>
    <property type="molecule type" value="Genomic_DNA"/>
</dbReference>
<accession>A0A9P9A898</accession>
<organism evidence="14 15">
    <name type="scientific">Plectosphaerella plurivora</name>
    <dbReference type="NCBI Taxonomy" id="936078"/>
    <lineage>
        <taxon>Eukaryota</taxon>
        <taxon>Fungi</taxon>
        <taxon>Dikarya</taxon>
        <taxon>Ascomycota</taxon>
        <taxon>Pezizomycotina</taxon>
        <taxon>Sordariomycetes</taxon>
        <taxon>Hypocreomycetidae</taxon>
        <taxon>Glomerellales</taxon>
        <taxon>Plectosphaerellaceae</taxon>
        <taxon>Plectosphaerella</taxon>
    </lineage>
</organism>
<feature type="domain" description="Auxiliary Activity family 9 catalytic" evidence="13">
    <location>
        <begin position="20"/>
        <end position="230"/>
    </location>
</feature>
<dbReference type="AlphaFoldDB" id="A0A9P9A898"/>
<evidence type="ECO:0000313" key="15">
    <source>
        <dbReference type="Proteomes" id="UP000770015"/>
    </source>
</evidence>
<dbReference type="Gene3D" id="2.70.50.70">
    <property type="match status" value="1"/>
</dbReference>
<evidence type="ECO:0000256" key="10">
    <source>
        <dbReference type="ARBA" id="ARBA00045077"/>
    </source>
</evidence>
<evidence type="ECO:0000256" key="4">
    <source>
        <dbReference type="ARBA" id="ARBA00022729"/>
    </source>
</evidence>
<evidence type="ECO:0000256" key="12">
    <source>
        <dbReference type="SAM" id="SignalP"/>
    </source>
</evidence>
<dbReference type="GO" id="GO:0005576">
    <property type="term" value="C:extracellular region"/>
    <property type="evidence" value="ECO:0007669"/>
    <property type="project" value="UniProtKB-SubCell"/>
</dbReference>
<feature type="signal peptide" evidence="12">
    <location>
        <begin position="1"/>
        <end position="19"/>
    </location>
</feature>
<keyword evidence="4 12" id="KW-0732">Signal</keyword>
<dbReference type="InterPro" id="IPR005103">
    <property type="entry name" value="AA9_LPMO"/>
</dbReference>
<keyword evidence="15" id="KW-1185">Reference proteome</keyword>
<gene>
    <name evidence="14" type="ORF">F5X68DRAFT_223433</name>
</gene>
<reference evidence="14" key="1">
    <citation type="journal article" date="2021" name="Nat. Commun.">
        <title>Genetic determinants of endophytism in the Arabidopsis root mycobiome.</title>
        <authorList>
            <person name="Mesny F."/>
            <person name="Miyauchi S."/>
            <person name="Thiergart T."/>
            <person name="Pickel B."/>
            <person name="Atanasova L."/>
            <person name="Karlsson M."/>
            <person name="Huettel B."/>
            <person name="Barry K.W."/>
            <person name="Haridas S."/>
            <person name="Chen C."/>
            <person name="Bauer D."/>
            <person name="Andreopoulos W."/>
            <person name="Pangilinan J."/>
            <person name="LaButti K."/>
            <person name="Riley R."/>
            <person name="Lipzen A."/>
            <person name="Clum A."/>
            <person name="Drula E."/>
            <person name="Henrissat B."/>
            <person name="Kohler A."/>
            <person name="Grigoriev I.V."/>
            <person name="Martin F.M."/>
            <person name="Hacquard S."/>
        </authorList>
    </citation>
    <scope>NUCLEOTIDE SEQUENCE</scope>
    <source>
        <strain evidence="14">MPI-SDFR-AT-0117</strain>
    </source>
</reference>
<dbReference type="InterPro" id="IPR049892">
    <property type="entry name" value="AA9"/>
</dbReference>
<protein>
    <recommendedName>
        <fullName evidence="11">lytic cellulose monooxygenase (C4-dehydrogenating)</fullName>
        <ecNumber evidence="11">1.14.99.56</ecNumber>
    </recommendedName>
</protein>
<evidence type="ECO:0000256" key="9">
    <source>
        <dbReference type="ARBA" id="ARBA00044502"/>
    </source>
</evidence>
<comment type="similarity">
    <text evidence="9">Belongs to the polysaccharide monooxygenase AA9 family.</text>
</comment>
<keyword evidence="5" id="KW-0136">Cellulose degradation</keyword>
<dbReference type="GO" id="GO:0030245">
    <property type="term" value="P:cellulose catabolic process"/>
    <property type="evidence" value="ECO:0007669"/>
    <property type="project" value="UniProtKB-KW"/>
</dbReference>
<comment type="cofactor">
    <cofactor evidence="1">
        <name>Cu(2+)</name>
        <dbReference type="ChEBI" id="CHEBI:29036"/>
    </cofactor>
</comment>
<comment type="subcellular location">
    <subcellularLocation>
        <location evidence="2">Secreted</location>
    </subcellularLocation>
</comment>
<evidence type="ECO:0000256" key="3">
    <source>
        <dbReference type="ARBA" id="ARBA00022525"/>
    </source>
</evidence>
<evidence type="ECO:0000256" key="7">
    <source>
        <dbReference type="ARBA" id="ARBA00023277"/>
    </source>
</evidence>
<proteinExistence type="inferred from homology"/>
<keyword evidence="8" id="KW-0624">Polysaccharide degradation</keyword>
<dbReference type="OrthoDB" id="4849160at2759"/>
<name>A0A9P9A898_9PEZI</name>
<dbReference type="PANTHER" id="PTHR33353">
    <property type="entry name" value="PUTATIVE (AFU_ORTHOLOGUE AFUA_1G12560)-RELATED"/>
    <property type="match status" value="1"/>
</dbReference>
<dbReference type="EC" id="1.14.99.56" evidence="11"/>
<evidence type="ECO:0000256" key="8">
    <source>
        <dbReference type="ARBA" id="ARBA00023326"/>
    </source>
</evidence>
<evidence type="ECO:0000313" key="14">
    <source>
        <dbReference type="EMBL" id="KAH6682210.1"/>
    </source>
</evidence>
<keyword evidence="3" id="KW-0964">Secreted</keyword>
<comment type="catalytic activity">
    <reaction evidence="10">
        <text>[(1-&gt;4)-beta-D-glucosyl]n+m + reduced acceptor + O2 = 4-dehydro-beta-D-glucosyl-[(1-&gt;4)-beta-D-glucosyl]n-1 + [(1-&gt;4)-beta-D-glucosyl]m + acceptor + H2O.</text>
        <dbReference type="EC" id="1.14.99.56"/>
    </reaction>
</comment>
<dbReference type="CDD" id="cd21175">
    <property type="entry name" value="LPMO_AA9"/>
    <property type="match status" value="1"/>
</dbReference>
<evidence type="ECO:0000256" key="11">
    <source>
        <dbReference type="ARBA" id="ARBA00047174"/>
    </source>
</evidence>
<dbReference type="Pfam" id="PF03443">
    <property type="entry name" value="AA9"/>
    <property type="match status" value="1"/>
</dbReference>
<sequence length="320" mass="33797">MYFASPLVAVVALTTQALAHGILGEIITDGVRHAAFQTDYIYRKQNGNPTPDLIAWATESLDRGYIEPKQMNTLDINCHVNAVPGALTATVAAGGTVDFFWPDWPHNVSPVLTYIASCDGDCSLVDKSALKWVKIDEAGYDGQWAAEKLINNNFTWTTTVPSTIAPGNYVFRNEIINLHSGAEQNGAQLYPQCVNVAITGGGTDKPEGVLGVDLYKPDEAGILFDPYAKGMSTYPLPGPALYTAGDSAPVEPAPVESAPVVFGNATSTAAPKSTAAAPTFIPTTLATITRSAPGARTRTLATRTRSLGARPTAAAVEPEC</sequence>